<accession>A0A1M6N9E8</accession>
<dbReference type="Gene3D" id="3.30.565.10">
    <property type="entry name" value="Histidine kinase-like ATPase, C-terminal domain"/>
    <property type="match status" value="1"/>
</dbReference>
<keyword evidence="8" id="KW-1185">Reference proteome</keyword>
<dbReference type="Gene3D" id="1.10.287.130">
    <property type="match status" value="1"/>
</dbReference>
<evidence type="ECO:0000256" key="4">
    <source>
        <dbReference type="SAM" id="MobiDB-lite"/>
    </source>
</evidence>
<dbReference type="EC" id="2.7.13.3" evidence="2"/>
<feature type="transmembrane region" description="Helical" evidence="5">
    <location>
        <begin position="220"/>
        <end position="241"/>
    </location>
</feature>
<feature type="transmembrane region" description="Helical" evidence="5">
    <location>
        <begin position="93"/>
        <end position="114"/>
    </location>
</feature>
<reference evidence="7 8" key="1">
    <citation type="submission" date="2016-11" db="EMBL/GenBank/DDBJ databases">
        <authorList>
            <person name="Jaros S."/>
            <person name="Januszkiewicz K."/>
            <person name="Wedrychowicz H."/>
        </authorList>
    </citation>
    <scope>NUCLEOTIDE SEQUENCE [LARGE SCALE GENOMIC DNA]</scope>
    <source>
        <strain evidence="7 8">DSM 14916</strain>
    </source>
</reference>
<dbReference type="NCBIfam" id="TIGR02916">
    <property type="entry name" value="PEP_his_kin"/>
    <property type="match status" value="1"/>
</dbReference>
<sequence length="711" mass="75355">MSPMALAWPHALAALACFCWAALTLWIGRGRTGLPTALACAATGLWALAVAASPQAPLDGAAGAMEVVRTCSWIAILAVLCARLGLARARVFAIRFALLGAVLGAVSLLLAWPGAVPPPLLAATPFLRLALSLTTVLLAENTWRNADEATRWHVKLPCIVLGGLAGFDMVIYADAALSGAFSAILLDARPPLAAVMLPLLAAAVGRDRRWRARPALSREVVLHGATLIASGGYLLVIGAFGEGVRHLDPRWGGAAEAGLLAAALMILVTALSARSVRSRLRRLLVEHFFAARYDYRREWLRCIELLSAPEGDSPTRAVRAMADAVDSPAGVLLLLDTRPGQAPRLEWAGSWNRAALPHALPEQDGLLAALGSGEHVLRFGAAEGTGLAGEQVLRQGPALLAAFGPLWLAVPLLHHRQGLSGVILLAHPRAAFSLDMETLDLLRMVGREVAMFLAEITAAERLAEGKRLADYAKRFAFVAHDLKTASSQLGLVLSNAEANLQDPEFQQDMLLTIRRSAERIDSLIARLRPGENSAESSAETTGGSPGEATAPGRTDPLARLRAIAAGRTHPLRLLAEVGEVQTVSMAPDAFDSAVVHLLDNAAEASPPGAAVVLRLWHRGDALLLDIADSGPGLSADFVRDELFRPFRTTKRHGSGIGAWQARELLRAAGGDITVISWPGAGTTMRLTLPQTRQAPLPRPARAFIGSEITAK</sequence>
<feature type="compositionally biased region" description="Polar residues" evidence="4">
    <location>
        <begin position="533"/>
        <end position="542"/>
    </location>
</feature>
<dbReference type="Proteomes" id="UP000184387">
    <property type="component" value="Unassembled WGS sequence"/>
</dbReference>
<dbReference type="SUPFAM" id="SSF55874">
    <property type="entry name" value="ATPase domain of HSP90 chaperone/DNA topoisomerase II/histidine kinase"/>
    <property type="match status" value="1"/>
</dbReference>
<dbReference type="InterPro" id="IPR036890">
    <property type="entry name" value="HATPase_C_sf"/>
</dbReference>
<proteinExistence type="predicted"/>
<dbReference type="SUPFAM" id="SSF55781">
    <property type="entry name" value="GAF domain-like"/>
    <property type="match status" value="1"/>
</dbReference>
<dbReference type="PROSITE" id="PS50109">
    <property type="entry name" value="HIS_KIN"/>
    <property type="match status" value="1"/>
</dbReference>
<evidence type="ECO:0000256" key="2">
    <source>
        <dbReference type="ARBA" id="ARBA00012438"/>
    </source>
</evidence>
<feature type="transmembrane region" description="Helical" evidence="5">
    <location>
        <begin position="159"/>
        <end position="185"/>
    </location>
</feature>
<dbReference type="PRINTS" id="PR00344">
    <property type="entry name" value="BCTRLSENSOR"/>
</dbReference>
<dbReference type="InterPro" id="IPR005467">
    <property type="entry name" value="His_kinase_dom"/>
</dbReference>
<dbReference type="GO" id="GO:0000155">
    <property type="term" value="F:phosphorelay sensor kinase activity"/>
    <property type="evidence" value="ECO:0007669"/>
    <property type="project" value="InterPro"/>
</dbReference>
<dbReference type="OrthoDB" id="9785691at2"/>
<evidence type="ECO:0000256" key="1">
    <source>
        <dbReference type="ARBA" id="ARBA00000085"/>
    </source>
</evidence>
<evidence type="ECO:0000256" key="3">
    <source>
        <dbReference type="ARBA" id="ARBA00022553"/>
    </source>
</evidence>
<feature type="domain" description="Histidine kinase" evidence="6">
    <location>
        <begin position="477"/>
        <end position="692"/>
    </location>
</feature>
<feature type="transmembrane region" description="Helical" evidence="5">
    <location>
        <begin position="6"/>
        <end position="27"/>
    </location>
</feature>
<evidence type="ECO:0000256" key="5">
    <source>
        <dbReference type="SAM" id="Phobius"/>
    </source>
</evidence>
<feature type="region of interest" description="Disordered" evidence="4">
    <location>
        <begin position="528"/>
        <end position="553"/>
    </location>
</feature>
<dbReference type="PANTHER" id="PTHR43547">
    <property type="entry name" value="TWO-COMPONENT HISTIDINE KINASE"/>
    <property type="match status" value="1"/>
</dbReference>
<dbReference type="Pfam" id="PF02518">
    <property type="entry name" value="HATPase_c"/>
    <property type="match status" value="1"/>
</dbReference>
<keyword evidence="5" id="KW-0812">Transmembrane</keyword>
<evidence type="ECO:0000259" key="6">
    <source>
        <dbReference type="PROSITE" id="PS50109"/>
    </source>
</evidence>
<gene>
    <name evidence="7" type="ORF">SAMN02745194_03736</name>
</gene>
<comment type="catalytic activity">
    <reaction evidence="1">
        <text>ATP + protein L-histidine = ADP + protein N-phospho-L-histidine.</text>
        <dbReference type="EC" id="2.7.13.3"/>
    </reaction>
</comment>
<keyword evidence="5" id="KW-0472">Membrane</keyword>
<dbReference type="CDD" id="cd00082">
    <property type="entry name" value="HisKA"/>
    <property type="match status" value="1"/>
</dbReference>
<feature type="transmembrane region" description="Helical" evidence="5">
    <location>
        <begin position="191"/>
        <end position="208"/>
    </location>
</feature>
<dbReference type="RefSeq" id="WP_073137523.1">
    <property type="nucleotide sequence ID" value="NZ_FQZF01000025.1"/>
</dbReference>
<keyword evidence="7" id="KW-0808">Transferase</keyword>
<evidence type="ECO:0000313" key="8">
    <source>
        <dbReference type="Proteomes" id="UP000184387"/>
    </source>
</evidence>
<feature type="transmembrane region" description="Helical" evidence="5">
    <location>
        <begin position="253"/>
        <end position="273"/>
    </location>
</feature>
<feature type="transmembrane region" description="Helical" evidence="5">
    <location>
        <begin position="67"/>
        <end position="86"/>
    </location>
</feature>
<dbReference type="CDD" id="cd00075">
    <property type="entry name" value="HATPase"/>
    <property type="match status" value="1"/>
</dbReference>
<dbReference type="PANTHER" id="PTHR43547:SF2">
    <property type="entry name" value="HYBRID SIGNAL TRANSDUCTION HISTIDINE KINASE C"/>
    <property type="match status" value="1"/>
</dbReference>
<dbReference type="InterPro" id="IPR003594">
    <property type="entry name" value="HATPase_dom"/>
</dbReference>
<protein>
    <recommendedName>
        <fullName evidence="2">histidine kinase</fullName>
        <ecNumber evidence="2">2.7.13.3</ecNumber>
    </recommendedName>
</protein>
<keyword evidence="3" id="KW-0597">Phosphoprotein</keyword>
<dbReference type="STRING" id="198092.SAMN02745194_03736"/>
<dbReference type="InterPro" id="IPR003661">
    <property type="entry name" value="HisK_dim/P_dom"/>
</dbReference>
<feature type="transmembrane region" description="Helical" evidence="5">
    <location>
        <begin position="120"/>
        <end position="139"/>
    </location>
</feature>
<keyword evidence="7" id="KW-0418">Kinase</keyword>
<dbReference type="EMBL" id="FQZF01000025">
    <property type="protein sequence ID" value="SHJ92291.1"/>
    <property type="molecule type" value="Genomic_DNA"/>
</dbReference>
<dbReference type="SMART" id="SM00387">
    <property type="entry name" value="HATPase_c"/>
    <property type="match status" value="1"/>
</dbReference>
<dbReference type="InterPro" id="IPR004358">
    <property type="entry name" value="Sig_transdc_His_kin-like_C"/>
</dbReference>
<organism evidence="7 8">
    <name type="scientific">Muricoccus roseus</name>
    <dbReference type="NCBI Taxonomy" id="198092"/>
    <lineage>
        <taxon>Bacteria</taxon>
        <taxon>Pseudomonadati</taxon>
        <taxon>Pseudomonadota</taxon>
        <taxon>Alphaproteobacteria</taxon>
        <taxon>Acetobacterales</taxon>
        <taxon>Roseomonadaceae</taxon>
        <taxon>Muricoccus</taxon>
    </lineage>
</organism>
<dbReference type="AlphaFoldDB" id="A0A1M6N9E8"/>
<keyword evidence="5" id="KW-1133">Transmembrane helix</keyword>
<dbReference type="InterPro" id="IPR014265">
    <property type="entry name" value="XrtA/PrsK"/>
</dbReference>
<evidence type="ECO:0000313" key="7">
    <source>
        <dbReference type="EMBL" id="SHJ92291.1"/>
    </source>
</evidence>
<feature type="transmembrane region" description="Helical" evidence="5">
    <location>
        <begin position="34"/>
        <end position="55"/>
    </location>
</feature>
<name>A0A1M6N9E8_9PROT</name>